<comment type="caution">
    <text evidence="9">The sequence shown here is derived from an EMBL/GenBank/DDBJ whole genome shotgun (WGS) entry which is preliminary data.</text>
</comment>
<gene>
    <name evidence="9" type="primary">mreC</name>
    <name evidence="9" type="ORF">GSF08_05215</name>
</gene>
<evidence type="ECO:0000256" key="7">
    <source>
        <dbReference type="SAM" id="Phobius"/>
    </source>
</evidence>
<reference evidence="9 10" key="2">
    <citation type="submission" date="2020-01" db="EMBL/GenBank/DDBJ databases">
        <title>Clostridiaceae sp. nov. isolated from the gut of human by culturomics.</title>
        <authorList>
            <person name="Chang Y."/>
        </authorList>
    </citation>
    <scope>NUCLEOTIDE SEQUENCE [LARGE SCALE GENOMIC DNA]</scope>
    <source>
        <strain evidence="9 10">DONG20-135</strain>
    </source>
</reference>
<dbReference type="AlphaFoldDB" id="A0A6N8U553"/>
<dbReference type="Gene3D" id="2.40.10.350">
    <property type="entry name" value="Rod shape-determining protein MreC, domain 2"/>
    <property type="match status" value="1"/>
</dbReference>
<dbReference type="PANTHER" id="PTHR34138:SF1">
    <property type="entry name" value="CELL SHAPE-DETERMINING PROTEIN MREC"/>
    <property type="match status" value="1"/>
</dbReference>
<accession>A0A6N8U553</accession>
<keyword evidence="7" id="KW-0812">Transmembrane</keyword>
<dbReference type="GO" id="GO:0008360">
    <property type="term" value="P:regulation of cell shape"/>
    <property type="evidence" value="ECO:0007669"/>
    <property type="project" value="UniProtKB-KW"/>
</dbReference>
<feature type="domain" description="Rod shape-determining protein MreC beta-barrel core" evidence="8">
    <location>
        <begin position="121"/>
        <end position="273"/>
    </location>
</feature>
<dbReference type="Gene3D" id="2.40.10.340">
    <property type="entry name" value="Rod shape-determining protein MreC, domain 1"/>
    <property type="match status" value="1"/>
</dbReference>
<evidence type="ECO:0000256" key="1">
    <source>
        <dbReference type="ARBA" id="ARBA00009369"/>
    </source>
</evidence>
<evidence type="ECO:0000313" key="10">
    <source>
        <dbReference type="Proteomes" id="UP000434036"/>
    </source>
</evidence>
<evidence type="ECO:0000259" key="8">
    <source>
        <dbReference type="Pfam" id="PF04085"/>
    </source>
</evidence>
<feature type="coiled-coil region" evidence="6">
    <location>
        <begin position="74"/>
        <end position="104"/>
    </location>
</feature>
<dbReference type="InterPro" id="IPR042175">
    <property type="entry name" value="Cell/Rod_MreC_2"/>
</dbReference>
<dbReference type="PANTHER" id="PTHR34138">
    <property type="entry name" value="CELL SHAPE-DETERMINING PROTEIN MREC"/>
    <property type="match status" value="1"/>
</dbReference>
<dbReference type="Pfam" id="PF04085">
    <property type="entry name" value="MreC"/>
    <property type="match status" value="1"/>
</dbReference>
<keyword evidence="10" id="KW-1185">Reference proteome</keyword>
<dbReference type="GO" id="GO:0005886">
    <property type="term" value="C:plasma membrane"/>
    <property type="evidence" value="ECO:0007669"/>
    <property type="project" value="TreeGrafter"/>
</dbReference>
<keyword evidence="7" id="KW-0472">Membrane</keyword>
<evidence type="ECO:0000256" key="4">
    <source>
        <dbReference type="ARBA" id="ARBA00032089"/>
    </source>
</evidence>
<evidence type="ECO:0000256" key="5">
    <source>
        <dbReference type="PIRNR" id="PIRNR038471"/>
    </source>
</evidence>
<dbReference type="Proteomes" id="UP000434036">
    <property type="component" value="Unassembled WGS sequence"/>
</dbReference>
<evidence type="ECO:0000256" key="6">
    <source>
        <dbReference type="SAM" id="Coils"/>
    </source>
</evidence>
<keyword evidence="6" id="KW-0175">Coiled coil</keyword>
<protein>
    <recommendedName>
        <fullName evidence="2 5">Cell shape-determining protein MreC</fullName>
    </recommendedName>
    <alternativeName>
        <fullName evidence="4 5">Cell shape protein MreC</fullName>
    </alternativeName>
</protein>
<dbReference type="InterPro" id="IPR055342">
    <property type="entry name" value="MreC_beta-barrel_core"/>
</dbReference>
<dbReference type="PIRSF" id="PIRSF038471">
    <property type="entry name" value="MreC"/>
    <property type="match status" value="1"/>
</dbReference>
<dbReference type="InterPro" id="IPR042177">
    <property type="entry name" value="Cell/Rod_1"/>
</dbReference>
<evidence type="ECO:0000313" key="9">
    <source>
        <dbReference type="EMBL" id="MXQ73328.1"/>
    </source>
</evidence>
<feature type="transmembrane region" description="Helical" evidence="7">
    <location>
        <begin position="6"/>
        <end position="24"/>
    </location>
</feature>
<dbReference type="NCBIfam" id="TIGR00219">
    <property type="entry name" value="mreC"/>
    <property type="match status" value="1"/>
</dbReference>
<comment type="similarity">
    <text evidence="1 5">Belongs to the MreC family.</text>
</comment>
<evidence type="ECO:0000256" key="2">
    <source>
        <dbReference type="ARBA" id="ARBA00013855"/>
    </source>
</evidence>
<reference evidence="9 10" key="1">
    <citation type="submission" date="2019-12" db="EMBL/GenBank/DDBJ databases">
        <authorList>
            <person name="Yang R."/>
        </authorList>
    </citation>
    <scope>NUCLEOTIDE SEQUENCE [LARGE SCALE GENOMIC DNA]</scope>
    <source>
        <strain evidence="9 10">DONG20-135</strain>
    </source>
</reference>
<dbReference type="RefSeq" id="WP_160624786.1">
    <property type="nucleotide sequence ID" value="NZ_WUUQ01000002.1"/>
</dbReference>
<sequence length="280" mass="31549">MPRFTRIQKIIIAVIAVFMVFGFITRSMQNGNMISKFGYDAFTMLRYSLIENPVETVKNWGSDFSDLWEAKLENDELKHEMSKQKLYNVELQEQKRQNAELKKLLKMNHSITDYGKIGASVVRRDADMWNNLLTINAGSKDGVKQNMAVVSSKGVIGTVKDVFKHTSTVKLLTTESPGENMSVKVSVDDKTSVEGILEYYDAESERFIVTVLSNSKEIKKNMNVITSGLGGKYPGGLYIGKVTKVEEMDNKIGKKLYVKPGADFKNFEYVSVIDYSEDAS</sequence>
<dbReference type="InterPro" id="IPR007221">
    <property type="entry name" value="MreC"/>
</dbReference>
<proteinExistence type="inferred from homology"/>
<keyword evidence="7" id="KW-1133">Transmembrane helix</keyword>
<keyword evidence="3 5" id="KW-0133">Cell shape</keyword>
<comment type="function">
    <text evidence="5">Involved in formation and maintenance of cell shape.</text>
</comment>
<evidence type="ECO:0000256" key="3">
    <source>
        <dbReference type="ARBA" id="ARBA00022960"/>
    </source>
</evidence>
<organism evidence="9 10">
    <name type="scientific">Copranaerobaculum intestinale</name>
    <dbReference type="NCBI Taxonomy" id="2692629"/>
    <lineage>
        <taxon>Bacteria</taxon>
        <taxon>Bacillati</taxon>
        <taxon>Bacillota</taxon>
        <taxon>Erysipelotrichia</taxon>
        <taxon>Erysipelotrichales</taxon>
        <taxon>Erysipelotrichaceae</taxon>
        <taxon>Copranaerobaculum</taxon>
    </lineage>
</organism>
<name>A0A6N8U553_9FIRM</name>
<dbReference type="EMBL" id="WUUQ01000002">
    <property type="protein sequence ID" value="MXQ73328.1"/>
    <property type="molecule type" value="Genomic_DNA"/>
</dbReference>